<accession>A0A543D0L4</accession>
<comment type="caution">
    <text evidence="2">The sequence shown here is derived from an EMBL/GenBank/DDBJ whole genome shotgun (WGS) entry which is preliminary data.</text>
</comment>
<feature type="transmembrane region" description="Helical" evidence="1">
    <location>
        <begin position="89"/>
        <end position="111"/>
    </location>
</feature>
<feature type="transmembrane region" description="Helical" evidence="1">
    <location>
        <begin position="20"/>
        <end position="38"/>
    </location>
</feature>
<feature type="transmembrane region" description="Helical" evidence="1">
    <location>
        <begin position="45"/>
        <end position="69"/>
    </location>
</feature>
<dbReference type="Proteomes" id="UP000315677">
    <property type="component" value="Unassembled WGS sequence"/>
</dbReference>
<keyword evidence="1" id="KW-0472">Membrane</keyword>
<protein>
    <submittedName>
        <fullName evidence="2">Uncharacterized protein</fullName>
    </submittedName>
</protein>
<sequence>MTGSSTVVRVRPRPAMGPWIPAAAARVALGVVGVLLCLERLPPGFVLVAGLGLLGAAVAVPRWATAWVLLLLLAGTQLRELPSAQDGRFYLLLAGLHLVHVLAAQALALPWRGRVQLAVLRRPLLRFVAVQVPVQATAFAALALLAPGPDGAAPFVLPVAGVAGGAALVAVTVVLIVPLLRERIAGPGDS</sequence>
<proteinExistence type="predicted"/>
<feature type="transmembrane region" description="Helical" evidence="1">
    <location>
        <begin position="123"/>
        <end position="146"/>
    </location>
</feature>
<keyword evidence="3" id="KW-1185">Reference proteome</keyword>
<keyword evidence="1" id="KW-1133">Transmembrane helix</keyword>
<name>A0A543D0L4_9PSEU</name>
<evidence type="ECO:0000313" key="3">
    <source>
        <dbReference type="Proteomes" id="UP000315677"/>
    </source>
</evidence>
<dbReference type="EMBL" id="VFPA01000006">
    <property type="protein sequence ID" value="TQM02867.1"/>
    <property type="molecule type" value="Genomic_DNA"/>
</dbReference>
<dbReference type="AlphaFoldDB" id="A0A543D0L4"/>
<reference evidence="2 3" key="1">
    <citation type="submission" date="2019-06" db="EMBL/GenBank/DDBJ databases">
        <title>Sequencing the genomes of 1000 actinobacteria strains.</title>
        <authorList>
            <person name="Klenk H.-P."/>
        </authorList>
    </citation>
    <scope>NUCLEOTIDE SEQUENCE [LARGE SCALE GENOMIC DNA]</scope>
    <source>
        <strain evidence="2 3">DSM 45301</strain>
    </source>
</reference>
<organism evidence="2 3">
    <name type="scientific">Pseudonocardia kunmingensis</name>
    <dbReference type="NCBI Taxonomy" id="630975"/>
    <lineage>
        <taxon>Bacteria</taxon>
        <taxon>Bacillati</taxon>
        <taxon>Actinomycetota</taxon>
        <taxon>Actinomycetes</taxon>
        <taxon>Pseudonocardiales</taxon>
        <taxon>Pseudonocardiaceae</taxon>
        <taxon>Pseudonocardia</taxon>
    </lineage>
</organism>
<dbReference type="RefSeq" id="WP_142062370.1">
    <property type="nucleotide sequence ID" value="NZ_VFPA01000006.1"/>
</dbReference>
<evidence type="ECO:0000256" key="1">
    <source>
        <dbReference type="SAM" id="Phobius"/>
    </source>
</evidence>
<evidence type="ECO:0000313" key="2">
    <source>
        <dbReference type="EMBL" id="TQM02867.1"/>
    </source>
</evidence>
<gene>
    <name evidence="2" type="ORF">FB558_7510</name>
</gene>
<feature type="transmembrane region" description="Helical" evidence="1">
    <location>
        <begin position="152"/>
        <end position="180"/>
    </location>
</feature>
<keyword evidence="1" id="KW-0812">Transmembrane</keyword>